<evidence type="ECO:0000256" key="4">
    <source>
        <dbReference type="ARBA" id="ARBA00022980"/>
    </source>
</evidence>
<evidence type="ECO:0000256" key="6">
    <source>
        <dbReference type="ARBA" id="ARBA00035427"/>
    </source>
</evidence>
<dbReference type="GO" id="GO:0003735">
    <property type="term" value="F:structural constituent of ribosome"/>
    <property type="evidence" value="ECO:0007669"/>
    <property type="project" value="InterPro"/>
</dbReference>
<dbReference type="SUPFAM" id="SSF55658">
    <property type="entry name" value="L9 N-domain-like"/>
    <property type="match status" value="1"/>
</dbReference>
<keyword evidence="2" id="KW-0699">rRNA-binding</keyword>
<evidence type="ECO:0000313" key="9">
    <source>
        <dbReference type="EMBL" id="CAE0661674.1"/>
    </source>
</evidence>
<evidence type="ECO:0000256" key="1">
    <source>
        <dbReference type="ARBA" id="ARBA00010605"/>
    </source>
</evidence>
<dbReference type="InterPro" id="IPR020070">
    <property type="entry name" value="Ribosomal_bL9_N"/>
</dbReference>
<dbReference type="PANTHER" id="PTHR21368">
    <property type="entry name" value="50S RIBOSOMAL PROTEIN L9"/>
    <property type="match status" value="1"/>
</dbReference>
<proteinExistence type="inferred from homology"/>
<keyword evidence="7" id="KW-1133">Transmembrane helix</keyword>
<feature type="domain" description="Ribosomal protein L9" evidence="8">
    <location>
        <begin position="84"/>
        <end position="111"/>
    </location>
</feature>
<dbReference type="AlphaFoldDB" id="A0A6V3LS51"/>
<protein>
    <recommendedName>
        <fullName evidence="6">50S ribosomal protein L9, chloroplastic</fullName>
    </recommendedName>
</protein>
<dbReference type="GO" id="GO:0019843">
    <property type="term" value="F:rRNA binding"/>
    <property type="evidence" value="ECO:0007669"/>
    <property type="project" value="UniProtKB-KW"/>
</dbReference>
<keyword evidence="7" id="KW-0472">Membrane</keyword>
<dbReference type="GO" id="GO:0006412">
    <property type="term" value="P:translation"/>
    <property type="evidence" value="ECO:0007669"/>
    <property type="project" value="InterPro"/>
</dbReference>
<comment type="similarity">
    <text evidence="1">Belongs to the bacterial ribosomal protein bL9 family.</text>
</comment>
<dbReference type="GO" id="GO:0005840">
    <property type="term" value="C:ribosome"/>
    <property type="evidence" value="ECO:0007669"/>
    <property type="project" value="UniProtKB-KW"/>
</dbReference>
<dbReference type="PROSITE" id="PS00651">
    <property type="entry name" value="RIBOSOMAL_L9"/>
    <property type="match status" value="1"/>
</dbReference>
<evidence type="ECO:0000256" key="5">
    <source>
        <dbReference type="ARBA" id="ARBA00023274"/>
    </source>
</evidence>
<accession>A0A6V3LS51</accession>
<dbReference type="SUPFAM" id="SSF55653">
    <property type="entry name" value="Ribosomal protein L9 C-domain"/>
    <property type="match status" value="1"/>
</dbReference>
<dbReference type="Pfam" id="PF03948">
    <property type="entry name" value="Ribosomal_L9_C"/>
    <property type="match status" value="1"/>
</dbReference>
<keyword evidence="5" id="KW-0687">Ribonucleoprotein</keyword>
<dbReference type="NCBIfam" id="TIGR00158">
    <property type="entry name" value="L9"/>
    <property type="match status" value="1"/>
</dbReference>
<evidence type="ECO:0000256" key="2">
    <source>
        <dbReference type="ARBA" id="ARBA00022730"/>
    </source>
</evidence>
<dbReference type="Pfam" id="PF01281">
    <property type="entry name" value="Ribosomal_L9_N"/>
    <property type="match status" value="1"/>
</dbReference>
<evidence type="ECO:0000259" key="8">
    <source>
        <dbReference type="PROSITE" id="PS00651"/>
    </source>
</evidence>
<dbReference type="InterPro" id="IPR000244">
    <property type="entry name" value="Ribosomal_bL9"/>
</dbReference>
<dbReference type="HAMAP" id="MF_00503">
    <property type="entry name" value="Ribosomal_bL9"/>
    <property type="match status" value="1"/>
</dbReference>
<dbReference type="Gene3D" id="3.10.430.100">
    <property type="entry name" value="Ribosomal protein L9, C-terminal domain"/>
    <property type="match status" value="1"/>
</dbReference>
<reference evidence="9" key="1">
    <citation type="submission" date="2021-01" db="EMBL/GenBank/DDBJ databases">
        <authorList>
            <person name="Corre E."/>
            <person name="Pelletier E."/>
            <person name="Niang G."/>
            <person name="Scheremetjew M."/>
            <person name="Finn R."/>
            <person name="Kale V."/>
            <person name="Holt S."/>
            <person name="Cochrane G."/>
            <person name="Meng A."/>
            <person name="Brown T."/>
            <person name="Cohen L."/>
        </authorList>
    </citation>
    <scope>NUCLEOTIDE SEQUENCE</scope>
    <source>
        <strain evidence="9">CCCM811</strain>
    </source>
</reference>
<dbReference type="InterPro" id="IPR036935">
    <property type="entry name" value="Ribosomal_bL9_N_sf"/>
</dbReference>
<organism evidence="9">
    <name type="scientific">Lotharella globosa</name>
    <dbReference type="NCBI Taxonomy" id="91324"/>
    <lineage>
        <taxon>Eukaryota</taxon>
        <taxon>Sar</taxon>
        <taxon>Rhizaria</taxon>
        <taxon>Cercozoa</taxon>
        <taxon>Chlorarachniophyceae</taxon>
        <taxon>Lotharella</taxon>
    </lineage>
</organism>
<dbReference type="InterPro" id="IPR009027">
    <property type="entry name" value="Ribosomal_bL9/RNase_H1_N"/>
</dbReference>
<feature type="transmembrane region" description="Helical" evidence="7">
    <location>
        <begin position="12"/>
        <end position="30"/>
    </location>
</feature>
<evidence type="ECO:0000256" key="7">
    <source>
        <dbReference type="SAM" id="Phobius"/>
    </source>
</evidence>
<dbReference type="InterPro" id="IPR020069">
    <property type="entry name" value="Ribosomal_bL9_C"/>
</dbReference>
<evidence type="ECO:0000256" key="3">
    <source>
        <dbReference type="ARBA" id="ARBA00022884"/>
    </source>
</evidence>
<dbReference type="InterPro" id="IPR036791">
    <property type="entry name" value="Ribosomal_bL9_C_sf"/>
</dbReference>
<sequence>MVGRRAENASLLVNGLLLFGALYMIAGHYSKQYSPLETSLQARRVLTPSAPLTRLHSDCSRNLAAFSKRRSVDVLLKEDIKGTGKKGEIVGVKPGYYRNYLAPHGIATQPTAEFLEELRIEEERKVAAAKALKDQAIKLRDGLQILSFTIRVKANDDGTLFGGVRPQDIADAVKAQTGTELDAKMIELPAEMDSLGTYTVFANLHPEVKASFPVSVQKGK</sequence>
<keyword evidence="4" id="KW-0689">Ribosomal protein</keyword>
<dbReference type="GO" id="GO:1990904">
    <property type="term" value="C:ribonucleoprotein complex"/>
    <property type="evidence" value="ECO:0007669"/>
    <property type="project" value="UniProtKB-KW"/>
</dbReference>
<keyword evidence="7" id="KW-0812">Transmembrane</keyword>
<dbReference type="Gene3D" id="3.40.5.10">
    <property type="entry name" value="Ribosomal protein L9, N-terminal domain"/>
    <property type="match status" value="1"/>
</dbReference>
<dbReference type="InterPro" id="IPR020594">
    <property type="entry name" value="Ribosomal_bL9_bac/chp"/>
</dbReference>
<dbReference type="EMBL" id="HBIV01018303">
    <property type="protein sequence ID" value="CAE0661674.1"/>
    <property type="molecule type" value="Transcribed_RNA"/>
</dbReference>
<gene>
    <name evidence="9" type="ORF">LGLO00237_LOCUS13269</name>
</gene>
<name>A0A6V3LS51_9EUKA</name>
<keyword evidence="3" id="KW-0694">RNA-binding</keyword>